<dbReference type="SUPFAM" id="SSF109604">
    <property type="entry name" value="HD-domain/PDEase-like"/>
    <property type="match status" value="1"/>
</dbReference>
<dbReference type="EMBL" id="CP099489">
    <property type="protein sequence ID" value="USQ80786.1"/>
    <property type="molecule type" value="Genomic_DNA"/>
</dbReference>
<dbReference type="PIRSF" id="PIRSF035170">
    <property type="entry name" value="HD_phosphohydro"/>
    <property type="match status" value="1"/>
</dbReference>
<dbReference type="PANTHER" id="PTHR21174">
    <property type="match status" value="1"/>
</dbReference>
<keyword evidence="2" id="KW-1185">Reference proteome</keyword>
<evidence type="ECO:0000313" key="2">
    <source>
        <dbReference type="Proteomes" id="UP001056455"/>
    </source>
</evidence>
<gene>
    <name evidence="1" type="ORF">NF556_03770</name>
</gene>
<evidence type="ECO:0000313" key="1">
    <source>
        <dbReference type="EMBL" id="USQ80786.1"/>
    </source>
</evidence>
<reference evidence="1" key="1">
    <citation type="submission" date="2022-06" db="EMBL/GenBank/DDBJ databases">
        <title>Ornithinimicrobium HY1793.</title>
        <authorList>
            <person name="Huang Y."/>
        </authorList>
    </citation>
    <scope>NUCLEOTIDE SEQUENCE</scope>
    <source>
        <strain evidence="1">HY1793</strain>
    </source>
</reference>
<dbReference type="InterPro" id="IPR009218">
    <property type="entry name" value="HD_phosphohydro"/>
</dbReference>
<protein>
    <submittedName>
        <fullName evidence="1">DUF4031 domain-containing protein</fullName>
    </submittedName>
</protein>
<dbReference type="Gene3D" id="1.10.3210.10">
    <property type="entry name" value="Hypothetical protein af1432"/>
    <property type="match status" value="1"/>
</dbReference>
<dbReference type="PANTHER" id="PTHR21174:SF0">
    <property type="entry name" value="HD PHOSPHOHYDROLASE FAMILY PROTEIN-RELATED"/>
    <property type="match status" value="1"/>
</dbReference>
<name>A0ABY4YVI3_9MICO</name>
<sequence>MTDQQPLPLDESSLTTLKASWHADLQVLAPEAPEQLRSAEVDLLLVRWSEPHRRYHDVQHLAEVLAAIDELAQAGEVDPVGARLARVAAWFHDAVYDARAEAGSNEHRSATMARDHLNTLGVTQGNVDVVEALVLMTLDHDADGGASLLASRRHTVAALHDADLWILNAPAERYAEYARQVRAEYAHVPDDLFAQGRSAILSDFAQREQLYRTAHACTQWQDAARTNLAAELAALRG</sequence>
<accession>A0ABY4YVI3</accession>
<organism evidence="1 2">
    <name type="scientific">Ornithinimicrobium faecis</name>
    <dbReference type="NCBI Taxonomy" id="2934158"/>
    <lineage>
        <taxon>Bacteria</taxon>
        <taxon>Bacillati</taxon>
        <taxon>Actinomycetota</taxon>
        <taxon>Actinomycetes</taxon>
        <taxon>Micrococcales</taxon>
        <taxon>Ornithinimicrobiaceae</taxon>
        <taxon>Ornithinimicrobium</taxon>
    </lineage>
</organism>
<proteinExistence type="predicted"/>
<dbReference type="RefSeq" id="WP_252594174.1">
    <property type="nucleotide sequence ID" value="NZ_CP099489.1"/>
</dbReference>
<dbReference type="Proteomes" id="UP001056455">
    <property type="component" value="Chromosome"/>
</dbReference>